<dbReference type="OrthoDB" id="3009356at2759"/>
<dbReference type="AlphaFoldDB" id="A0A8H6Y7Z6"/>
<reference evidence="1" key="1">
    <citation type="submission" date="2020-05" db="EMBL/GenBank/DDBJ databases">
        <title>Mycena genomes resolve the evolution of fungal bioluminescence.</title>
        <authorList>
            <person name="Tsai I.J."/>
        </authorList>
    </citation>
    <scope>NUCLEOTIDE SEQUENCE</scope>
    <source>
        <strain evidence="1">160909Yilan</strain>
    </source>
</reference>
<comment type="caution">
    <text evidence="1">The sequence shown here is derived from an EMBL/GenBank/DDBJ whole genome shotgun (WGS) entry which is preliminary data.</text>
</comment>
<gene>
    <name evidence="1" type="ORF">MSAN_01514900</name>
</gene>
<keyword evidence="2" id="KW-1185">Reference proteome</keyword>
<accession>A0A8H6Y7Z6</accession>
<evidence type="ECO:0000313" key="2">
    <source>
        <dbReference type="Proteomes" id="UP000623467"/>
    </source>
</evidence>
<dbReference type="EMBL" id="JACAZH010000012">
    <property type="protein sequence ID" value="KAF7353270.1"/>
    <property type="molecule type" value="Genomic_DNA"/>
</dbReference>
<name>A0A8H6Y7Z6_9AGAR</name>
<evidence type="ECO:0000313" key="1">
    <source>
        <dbReference type="EMBL" id="KAF7353270.1"/>
    </source>
</evidence>
<dbReference type="Proteomes" id="UP000623467">
    <property type="component" value="Unassembled WGS sequence"/>
</dbReference>
<sequence length="95" mass="10419">MRTVVVLNGESEEVGRQTSGPELGIVIYVVGRQSRGAGVRQIYHGEIRRDPGIVTVAMYQGDGAEEESYRNGDSLSQNTNRYGAPTTIFLITHVH</sequence>
<protein>
    <submittedName>
        <fullName evidence="1">Uncharacterized protein</fullName>
    </submittedName>
</protein>
<organism evidence="1 2">
    <name type="scientific">Mycena sanguinolenta</name>
    <dbReference type="NCBI Taxonomy" id="230812"/>
    <lineage>
        <taxon>Eukaryota</taxon>
        <taxon>Fungi</taxon>
        <taxon>Dikarya</taxon>
        <taxon>Basidiomycota</taxon>
        <taxon>Agaricomycotina</taxon>
        <taxon>Agaricomycetes</taxon>
        <taxon>Agaricomycetidae</taxon>
        <taxon>Agaricales</taxon>
        <taxon>Marasmiineae</taxon>
        <taxon>Mycenaceae</taxon>
        <taxon>Mycena</taxon>
    </lineage>
</organism>
<proteinExistence type="predicted"/>